<dbReference type="InterPro" id="IPR003152">
    <property type="entry name" value="FATC_dom"/>
</dbReference>
<name>A0A6A2ZGQ8_HIBSY</name>
<dbReference type="Proteomes" id="UP000436088">
    <property type="component" value="Unassembled WGS sequence"/>
</dbReference>
<feature type="compositionally biased region" description="Basic and acidic residues" evidence="1">
    <location>
        <begin position="308"/>
        <end position="317"/>
    </location>
</feature>
<reference evidence="4" key="1">
    <citation type="submission" date="2019-09" db="EMBL/GenBank/DDBJ databases">
        <title>Draft genome information of white flower Hibiscus syriacus.</title>
        <authorList>
            <person name="Kim Y.-M."/>
        </authorList>
    </citation>
    <scope>NUCLEOTIDE SEQUENCE [LARGE SCALE GENOMIC DNA]</scope>
    <source>
        <strain evidence="4">YM2019G1</strain>
    </source>
</reference>
<gene>
    <name evidence="4" type="ORF">F3Y22_tig00110893pilonHSYRG00427</name>
</gene>
<dbReference type="EMBL" id="VEPZ02001150">
    <property type="protein sequence ID" value="KAE8690746.1"/>
    <property type="molecule type" value="Genomic_DNA"/>
</dbReference>
<feature type="region of interest" description="Disordered" evidence="1">
    <location>
        <begin position="197"/>
        <end position="237"/>
    </location>
</feature>
<feature type="region of interest" description="Disordered" evidence="1">
    <location>
        <begin position="291"/>
        <end position="341"/>
    </location>
</feature>
<feature type="compositionally biased region" description="Polar residues" evidence="1">
    <location>
        <begin position="466"/>
        <end position="481"/>
    </location>
</feature>
<feature type="region of interest" description="Disordered" evidence="1">
    <location>
        <begin position="358"/>
        <end position="379"/>
    </location>
</feature>
<evidence type="ECO:0000259" key="3">
    <source>
        <dbReference type="PROSITE" id="PS51190"/>
    </source>
</evidence>
<dbReference type="Pfam" id="PF02260">
    <property type="entry name" value="FATC"/>
    <property type="match status" value="1"/>
</dbReference>
<dbReference type="PROSITE" id="PS51190">
    <property type="entry name" value="FATC"/>
    <property type="match status" value="1"/>
</dbReference>
<keyword evidence="5" id="KW-1185">Reference proteome</keyword>
<comment type="caution">
    <text evidence="4">The sequence shown here is derived from an EMBL/GenBank/DDBJ whole genome shotgun (WGS) entry which is preliminary data.</text>
</comment>
<evidence type="ECO:0000313" key="4">
    <source>
        <dbReference type="EMBL" id="KAE8690746.1"/>
    </source>
</evidence>
<proteinExistence type="predicted"/>
<evidence type="ECO:0000256" key="2">
    <source>
        <dbReference type="SAM" id="SignalP"/>
    </source>
</evidence>
<feature type="region of interest" description="Disordered" evidence="1">
    <location>
        <begin position="249"/>
        <end position="273"/>
    </location>
</feature>
<evidence type="ECO:0000256" key="1">
    <source>
        <dbReference type="SAM" id="MobiDB-lite"/>
    </source>
</evidence>
<sequence length="527" mass="57988">MMQGLHHHQHQFAALLFAALPKNTAAAAATASVATSYSATASTSVPTTTTPLLYPFKCDLQSTVLAMRDCAYEASVALSAFARVSRGHTALTSESGSMLEDANAILLPLESVLSKDVSAMARERETKMEVSPIHGQAIYQSYGLRDRETCQTFKPLLPSLTFSVKELHSLLTRLARTASLHAGNLHKALEGLGESQEVKSKSISLSRPELVTSDATEYDERGGESISTSSGGSPKELVGLTGLSLHDKEWISPPDSIDTSSVESSITSTETSLSDGINDLAETMKISLDSSQNKANDDLNLVPSSQSKYDEISHRGPENVYQRGVSDESVSNPLESSQPSNRVNLDVKFQSKDEVSTLGKVEVDDESHEVPVPSTDRASRLARGKNSYAMSVLRRVEMKLDGRDITDRRKLSIAEQVDYLLKQATSVDNLCSVYEAFNREALTQRSHRNDGNFRHIKNEKKKPGSPLQNEPESSHSTCSSPVSQYISDRRCYSIKCGWPCFRFPLPPPYQPPMTLRQHQTSFRWELR</sequence>
<keyword evidence="2" id="KW-0732">Signal</keyword>
<evidence type="ECO:0000313" key="5">
    <source>
        <dbReference type="Proteomes" id="UP000436088"/>
    </source>
</evidence>
<dbReference type="AlphaFoldDB" id="A0A6A2ZGQ8"/>
<feature type="domain" description="FATC" evidence="3">
    <location>
        <begin position="409"/>
        <end position="443"/>
    </location>
</feature>
<feature type="signal peptide" evidence="2">
    <location>
        <begin position="1"/>
        <end position="26"/>
    </location>
</feature>
<protein>
    <recommendedName>
        <fullName evidence="3">FATC domain-containing protein</fullName>
    </recommendedName>
</protein>
<feature type="compositionally biased region" description="Low complexity" evidence="1">
    <location>
        <begin position="224"/>
        <end position="233"/>
    </location>
</feature>
<feature type="compositionally biased region" description="Polar residues" evidence="1">
    <location>
        <begin position="328"/>
        <end position="341"/>
    </location>
</feature>
<feature type="compositionally biased region" description="Low complexity" evidence="1">
    <location>
        <begin position="255"/>
        <end position="273"/>
    </location>
</feature>
<accession>A0A6A2ZGQ8</accession>
<dbReference type="SMART" id="SM01343">
    <property type="entry name" value="FATC"/>
    <property type="match status" value="1"/>
</dbReference>
<organism evidence="4 5">
    <name type="scientific">Hibiscus syriacus</name>
    <name type="common">Rose of Sharon</name>
    <dbReference type="NCBI Taxonomy" id="106335"/>
    <lineage>
        <taxon>Eukaryota</taxon>
        <taxon>Viridiplantae</taxon>
        <taxon>Streptophyta</taxon>
        <taxon>Embryophyta</taxon>
        <taxon>Tracheophyta</taxon>
        <taxon>Spermatophyta</taxon>
        <taxon>Magnoliopsida</taxon>
        <taxon>eudicotyledons</taxon>
        <taxon>Gunneridae</taxon>
        <taxon>Pentapetalae</taxon>
        <taxon>rosids</taxon>
        <taxon>malvids</taxon>
        <taxon>Malvales</taxon>
        <taxon>Malvaceae</taxon>
        <taxon>Malvoideae</taxon>
        <taxon>Hibiscus</taxon>
    </lineage>
</organism>
<feature type="chain" id="PRO_5025630518" description="FATC domain-containing protein" evidence="2">
    <location>
        <begin position="27"/>
        <end position="527"/>
    </location>
</feature>
<feature type="region of interest" description="Disordered" evidence="1">
    <location>
        <begin position="445"/>
        <end position="481"/>
    </location>
</feature>